<evidence type="ECO:0000256" key="7">
    <source>
        <dbReference type="RuleBase" id="RU363032"/>
    </source>
</evidence>
<dbReference type="InterPro" id="IPR000515">
    <property type="entry name" value="MetI-like"/>
</dbReference>
<dbReference type="InterPro" id="IPR051393">
    <property type="entry name" value="ABC_transporter_permease"/>
</dbReference>
<keyword evidence="9" id="KW-0762">Sugar transport</keyword>
<feature type="domain" description="ABC transmembrane type-1" evidence="8">
    <location>
        <begin position="65"/>
        <end position="281"/>
    </location>
</feature>
<reference evidence="9 10" key="1">
    <citation type="submission" date="2021-03" db="EMBL/GenBank/DDBJ databases">
        <title>Genomic Encyclopedia of Type Strains, Phase IV (KMG-IV): sequencing the most valuable type-strain genomes for metagenomic binning, comparative biology and taxonomic classification.</title>
        <authorList>
            <person name="Goeker M."/>
        </authorList>
    </citation>
    <scope>NUCLEOTIDE SEQUENCE [LARGE SCALE GENOMIC DNA]</scope>
    <source>
        <strain evidence="9 10">DSM 26048</strain>
    </source>
</reference>
<dbReference type="SUPFAM" id="SSF161098">
    <property type="entry name" value="MetI-like"/>
    <property type="match status" value="1"/>
</dbReference>
<accession>A0ABS4J407</accession>
<dbReference type="RefSeq" id="WP_209976414.1">
    <property type="nucleotide sequence ID" value="NZ_JAGGLB010000026.1"/>
</dbReference>
<feature type="transmembrane region" description="Helical" evidence="7">
    <location>
        <begin position="202"/>
        <end position="226"/>
    </location>
</feature>
<evidence type="ECO:0000313" key="9">
    <source>
        <dbReference type="EMBL" id="MBP1994572.1"/>
    </source>
</evidence>
<feature type="transmembrane region" description="Helical" evidence="7">
    <location>
        <begin position="149"/>
        <end position="175"/>
    </location>
</feature>
<keyword evidence="3" id="KW-1003">Cell membrane</keyword>
<dbReference type="PANTHER" id="PTHR30193:SF1">
    <property type="entry name" value="ABC TRANSPORTER PERMEASE PROTEIN YESP-RELATED"/>
    <property type="match status" value="1"/>
</dbReference>
<feature type="transmembrane region" description="Helical" evidence="7">
    <location>
        <begin position="7"/>
        <end position="32"/>
    </location>
</feature>
<keyword evidence="6 7" id="KW-0472">Membrane</keyword>
<name>A0ABS4J407_9BACL</name>
<evidence type="ECO:0000256" key="5">
    <source>
        <dbReference type="ARBA" id="ARBA00022989"/>
    </source>
</evidence>
<dbReference type="InterPro" id="IPR035906">
    <property type="entry name" value="MetI-like_sf"/>
</dbReference>
<sequence length="292" mass="33996">MHKQNFWGYLFIMPFLIGLLIFTAYPFVYSFYLTFTDWDMFNPPKWIGLNNWSFTLKQEQFWYSVRNVFYFALIFVPLQAFIALIIAYVLNQSIRAKGFFRAVYFLPVITPWVAGGLLWKWLLDSKFGLVNTLLGEMGIGPFQYLDHPYWWIVIGILAVVSVWKGMGSAMIILLAGMQSISKDLLEAAEIDGATRWKKFSRIVFPLVSPMVFLVLITSSIASFQAFDVFLVMLDSPNIVKDELLTTNILIYRDAFLLFKMGSASAMSWTLFLFILIITLFQKQFEKRWVHYD</sequence>
<feature type="transmembrane region" description="Helical" evidence="7">
    <location>
        <begin position="102"/>
        <end position="122"/>
    </location>
</feature>
<evidence type="ECO:0000256" key="1">
    <source>
        <dbReference type="ARBA" id="ARBA00004651"/>
    </source>
</evidence>
<evidence type="ECO:0000256" key="4">
    <source>
        <dbReference type="ARBA" id="ARBA00022692"/>
    </source>
</evidence>
<dbReference type="Proteomes" id="UP001519287">
    <property type="component" value="Unassembled WGS sequence"/>
</dbReference>
<evidence type="ECO:0000313" key="10">
    <source>
        <dbReference type="Proteomes" id="UP001519287"/>
    </source>
</evidence>
<dbReference type="CDD" id="cd06261">
    <property type="entry name" value="TM_PBP2"/>
    <property type="match status" value="1"/>
</dbReference>
<evidence type="ECO:0000256" key="3">
    <source>
        <dbReference type="ARBA" id="ARBA00022475"/>
    </source>
</evidence>
<protein>
    <submittedName>
        <fullName evidence="9">Multiple sugar transport system permease protein</fullName>
    </submittedName>
</protein>
<feature type="transmembrane region" description="Helical" evidence="7">
    <location>
        <begin position="256"/>
        <end position="280"/>
    </location>
</feature>
<dbReference type="EMBL" id="JAGGLB010000026">
    <property type="protein sequence ID" value="MBP1994572.1"/>
    <property type="molecule type" value="Genomic_DNA"/>
</dbReference>
<gene>
    <name evidence="9" type="ORF">J2Z66_006211</name>
</gene>
<comment type="similarity">
    <text evidence="7">Belongs to the binding-protein-dependent transport system permease family.</text>
</comment>
<keyword evidence="10" id="KW-1185">Reference proteome</keyword>
<feature type="transmembrane region" description="Helical" evidence="7">
    <location>
        <begin position="68"/>
        <end position="90"/>
    </location>
</feature>
<proteinExistence type="inferred from homology"/>
<evidence type="ECO:0000256" key="6">
    <source>
        <dbReference type="ARBA" id="ARBA00023136"/>
    </source>
</evidence>
<evidence type="ECO:0000259" key="8">
    <source>
        <dbReference type="PROSITE" id="PS50928"/>
    </source>
</evidence>
<dbReference type="Gene3D" id="1.10.3720.10">
    <property type="entry name" value="MetI-like"/>
    <property type="match status" value="1"/>
</dbReference>
<keyword evidence="4 7" id="KW-0812">Transmembrane</keyword>
<dbReference type="Pfam" id="PF00528">
    <property type="entry name" value="BPD_transp_1"/>
    <property type="match status" value="1"/>
</dbReference>
<organism evidence="9 10">
    <name type="scientific">Paenibacillus eucommiae</name>
    <dbReference type="NCBI Taxonomy" id="1355755"/>
    <lineage>
        <taxon>Bacteria</taxon>
        <taxon>Bacillati</taxon>
        <taxon>Bacillota</taxon>
        <taxon>Bacilli</taxon>
        <taxon>Bacillales</taxon>
        <taxon>Paenibacillaceae</taxon>
        <taxon>Paenibacillus</taxon>
    </lineage>
</organism>
<comment type="caution">
    <text evidence="9">The sequence shown here is derived from an EMBL/GenBank/DDBJ whole genome shotgun (WGS) entry which is preliminary data.</text>
</comment>
<dbReference type="PROSITE" id="PS50928">
    <property type="entry name" value="ABC_TM1"/>
    <property type="match status" value="1"/>
</dbReference>
<dbReference type="PANTHER" id="PTHR30193">
    <property type="entry name" value="ABC TRANSPORTER PERMEASE PROTEIN"/>
    <property type="match status" value="1"/>
</dbReference>
<evidence type="ECO:0000256" key="2">
    <source>
        <dbReference type="ARBA" id="ARBA00022448"/>
    </source>
</evidence>
<keyword evidence="5 7" id="KW-1133">Transmembrane helix</keyword>
<keyword evidence="2 7" id="KW-0813">Transport</keyword>
<comment type="subcellular location">
    <subcellularLocation>
        <location evidence="1 7">Cell membrane</location>
        <topology evidence="1 7">Multi-pass membrane protein</topology>
    </subcellularLocation>
</comment>